<dbReference type="Proteomes" id="UP000053144">
    <property type="component" value="Chromosome 1"/>
</dbReference>
<proteinExistence type="predicted"/>
<evidence type="ECO:0000313" key="3">
    <source>
        <dbReference type="Proteomes" id="UP000053144"/>
    </source>
</evidence>
<evidence type="ECO:0000313" key="2">
    <source>
        <dbReference type="EMBL" id="KOM31096.1"/>
    </source>
</evidence>
<organism evidence="2 3">
    <name type="scientific">Phaseolus angularis</name>
    <name type="common">Azuki bean</name>
    <name type="synonym">Vigna angularis</name>
    <dbReference type="NCBI Taxonomy" id="3914"/>
    <lineage>
        <taxon>Eukaryota</taxon>
        <taxon>Viridiplantae</taxon>
        <taxon>Streptophyta</taxon>
        <taxon>Embryophyta</taxon>
        <taxon>Tracheophyta</taxon>
        <taxon>Spermatophyta</taxon>
        <taxon>Magnoliopsida</taxon>
        <taxon>eudicotyledons</taxon>
        <taxon>Gunneridae</taxon>
        <taxon>Pentapetalae</taxon>
        <taxon>rosids</taxon>
        <taxon>fabids</taxon>
        <taxon>Fabales</taxon>
        <taxon>Fabaceae</taxon>
        <taxon>Papilionoideae</taxon>
        <taxon>50 kb inversion clade</taxon>
        <taxon>NPAAA clade</taxon>
        <taxon>indigoferoid/millettioid clade</taxon>
        <taxon>Phaseoleae</taxon>
        <taxon>Vigna</taxon>
    </lineage>
</organism>
<protein>
    <submittedName>
        <fullName evidence="2">Uncharacterized protein</fullName>
    </submittedName>
</protein>
<name>A0A0L9TKU5_PHAAN</name>
<accession>A0A0L9TKU5</accession>
<feature type="transmembrane region" description="Helical" evidence="1">
    <location>
        <begin position="23"/>
        <end position="41"/>
    </location>
</feature>
<keyword evidence="1" id="KW-0472">Membrane</keyword>
<dbReference type="Gramene" id="KOM31096">
    <property type="protein sequence ID" value="KOM31096"/>
    <property type="gene ID" value="LR48_Vigan01g065100"/>
</dbReference>
<keyword evidence="1" id="KW-0812">Transmembrane</keyword>
<dbReference type="AlphaFoldDB" id="A0A0L9TKU5"/>
<dbReference type="EMBL" id="CM003371">
    <property type="protein sequence ID" value="KOM31096.1"/>
    <property type="molecule type" value="Genomic_DNA"/>
</dbReference>
<feature type="transmembrane region" description="Helical" evidence="1">
    <location>
        <begin position="100"/>
        <end position="124"/>
    </location>
</feature>
<keyword evidence="1" id="KW-1133">Transmembrane helix</keyword>
<reference evidence="3" key="1">
    <citation type="journal article" date="2015" name="Proc. Natl. Acad. Sci. U.S.A.">
        <title>Genome sequencing of adzuki bean (Vigna angularis) provides insight into high starch and low fat accumulation and domestication.</title>
        <authorList>
            <person name="Yang K."/>
            <person name="Tian Z."/>
            <person name="Chen C."/>
            <person name="Luo L."/>
            <person name="Zhao B."/>
            <person name="Wang Z."/>
            <person name="Yu L."/>
            <person name="Li Y."/>
            <person name="Sun Y."/>
            <person name="Li W."/>
            <person name="Chen Y."/>
            <person name="Li Y."/>
            <person name="Zhang Y."/>
            <person name="Ai D."/>
            <person name="Zhao J."/>
            <person name="Shang C."/>
            <person name="Ma Y."/>
            <person name="Wu B."/>
            <person name="Wang M."/>
            <person name="Gao L."/>
            <person name="Sun D."/>
            <person name="Zhang P."/>
            <person name="Guo F."/>
            <person name="Wang W."/>
            <person name="Li Y."/>
            <person name="Wang J."/>
            <person name="Varshney R.K."/>
            <person name="Wang J."/>
            <person name="Ling H.Q."/>
            <person name="Wan P."/>
        </authorList>
    </citation>
    <scope>NUCLEOTIDE SEQUENCE</scope>
    <source>
        <strain evidence="3">cv. Jingnong 6</strain>
    </source>
</reference>
<evidence type="ECO:0000256" key="1">
    <source>
        <dbReference type="SAM" id="Phobius"/>
    </source>
</evidence>
<gene>
    <name evidence="2" type="ORF">LR48_Vigan01g065100</name>
</gene>
<sequence length="125" mass="13873">MDQAFNLSNSVCVVVLMNNPSSTFLNILLFLFWDALFLLTNEKRMNGDVKMKGLLLELKNGNGVVMIVPDRRLCDHRVTSSSLLDQFLKTMVLRLSARKVPLSATFPMVLGLSARVVALSTMLVG</sequence>